<keyword evidence="1" id="KW-0732">Signal</keyword>
<evidence type="ECO:0000256" key="1">
    <source>
        <dbReference type="SAM" id="SignalP"/>
    </source>
</evidence>
<name>A2C301_PROM1</name>
<proteinExistence type="predicted"/>
<dbReference type="HOGENOM" id="CLU_1569300_0_0_3"/>
<dbReference type="AlphaFoldDB" id="A2C301"/>
<reference evidence="3" key="1">
    <citation type="journal article" date="2007" name="PLoS Genet.">
        <title>Patterns and implications of gene gain and loss in the evolution of Prochlorococcus.</title>
        <authorList>
            <person name="Kettler G.C."/>
            <person name="Martiny A.C."/>
            <person name="Huang K."/>
            <person name="Zucker J."/>
            <person name="Coleman M.L."/>
            <person name="Rodrigue S."/>
            <person name="Chen F."/>
            <person name="Lapidus A."/>
            <person name="Ferriera S."/>
            <person name="Johnson J."/>
            <person name="Steglich C."/>
            <person name="Church G.M."/>
            <person name="Richardson P."/>
            <person name="Chisholm S.W."/>
        </authorList>
    </citation>
    <scope>NUCLEOTIDE SEQUENCE [LARGE SCALE GENOMIC DNA]</scope>
    <source>
        <strain evidence="3">NATL1A</strain>
    </source>
</reference>
<dbReference type="EMBL" id="CP000553">
    <property type="protein sequence ID" value="ABM75861.1"/>
    <property type="molecule type" value="Genomic_DNA"/>
</dbReference>
<dbReference type="eggNOG" id="ENOG5032I0P">
    <property type="taxonomic scope" value="Bacteria"/>
</dbReference>
<organism evidence="2 3">
    <name type="scientific">Prochlorococcus marinus (strain NATL1A)</name>
    <dbReference type="NCBI Taxonomy" id="167555"/>
    <lineage>
        <taxon>Bacteria</taxon>
        <taxon>Bacillati</taxon>
        <taxon>Cyanobacteriota</taxon>
        <taxon>Cyanophyceae</taxon>
        <taxon>Synechococcales</taxon>
        <taxon>Prochlorococcaceae</taxon>
        <taxon>Prochlorococcus</taxon>
    </lineage>
</organism>
<feature type="chain" id="PRO_5002642580" evidence="1">
    <location>
        <begin position="22"/>
        <end position="184"/>
    </location>
</feature>
<dbReference type="Proteomes" id="UP000002592">
    <property type="component" value="Chromosome"/>
</dbReference>
<evidence type="ECO:0000313" key="2">
    <source>
        <dbReference type="EMBL" id="ABM75861.1"/>
    </source>
</evidence>
<dbReference type="KEGG" id="pme:NATL1_13031"/>
<protein>
    <submittedName>
        <fullName evidence="2">Uncharacterized protein</fullName>
    </submittedName>
</protein>
<gene>
    <name evidence="2" type="ordered locus">NATL1_13031</name>
</gene>
<sequence>MVKLLISPLLIVGLLSPVATKAEVYNALCDIDQSTSSNDDSSIEVSNCQITLSEEGFLGPTDFIPKDNISQWYSVRQEDNLLLGVAGAAGGTYTGAFVGIAVCGASAGILCIPALLGGVYGGGRLGSQVGKGKNFLFSVIGQNSEGSTVAQNFRMLKRKTSKKLKKDLSEITGLKMGQVKIVGK</sequence>
<accession>A2C301</accession>
<feature type="signal peptide" evidence="1">
    <location>
        <begin position="1"/>
        <end position="21"/>
    </location>
</feature>
<evidence type="ECO:0000313" key="3">
    <source>
        <dbReference type="Proteomes" id="UP000002592"/>
    </source>
</evidence>